<dbReference type="AlphaFoldDB" id="J9BYM5"/>
<evidence type="ECO:0000313" key="1">
    <source>
        <dbReference type="EMBL" id="EJW92660.1"/>
    </source>
</evidence>
<protein>
    <submittedName>
        <fullName evidence="1">Uncharacterized protein</fullName>
    </submittedName>
</protein>
<organism evidence="1">
    <name type="scientific">gut metagenome</name>
    <dbReference type="NCBI Taxonomy" id="749906"/>
    <lineage>
        <taxon>unclassified sequences</taxon>
        <taxon>metagenomes</taxon>
        <taxon>organismal metagenomes</taxon>
    </lineage>
</organism>
<sequence length="64" mass="7020">MKGEINITSGFIAITTSLSKLPSMPILEHLPSLSRSFISLLNRCRVLVIPITRSQASSAMKFES</sequence>
<accession>J9BYM5</accession>
<name>J9BYM5_9ZZZZ</name>
<proteinExistence type="predicted"/>
<reference evidence="1" key="1">
    <citation type="journal article" date="2012" name="PLoS ONE">
        <title>Gene sets for utilization of primary and secondary nutrition supplies in the distal gut of endangered iberian lynx.</title>
        <authorList>
            <person name="Alcaide M."/>
            <person name="Messina E."/>
            <person name="Richter M."/>
            <person name="Bargiela R."/>
            <person name="Peplies J."/>
            <person name="Huws S.A."/>
            <person name="Newbold C.J."/>
            <person name="Golyshin P.N."/>
            <person name="Simon M.A."/>
            <person name="Lopez G."/>
            <person name="Yakimov M.M."/>
            <person name="Ferrer M."/>
        </authorList>
    </citation>
    <scope>NUCLEOTIDE SEQUENCE</scope>
</reference>
<gene>
    <name evidence="1" type="ORF">EVA_19234</name>
</gene>
<comment type="caution">
    <text evidence="1">The sequence shown here is derived from an EMBL/GenBank/DDBJ whole genome shotgun (WGS) entry which is preliminary data.</text>
</comment>
<dbReference type="EMBL" id="AMCI01007410">
    <property type="protein sequence ID" value="EJW92660.1"/>
    <property type="molecule type" value="Genomic_DNA"/>
</dbReference>